<evidence type="ECO:0000256" key="8">
    <source>
        <dbReference type="ARBA" id="ARBA00022989"/>
    </source>
</evidence>
<keyword evidence="5" id="KW-0808">Transferase</keyword>
<dbReference type="SUPFAM" id="SSF158472">
    <property type="entry name" value="HAMP domain-like"/>
    <property type="match status" value="1"/>
</dbReference>
<dbReference type="CDD" id="cd06225">
    <property type="entry name" value="HAMP"/>
    <property type="match status" value="1"/>
</dbReference>
<comment type="caution">
    <text evidence="15">The sequence shown here is derived from an EMBL/GenBank/DDBJ whole genome shotgun (WGS) entry which is preliminary data.</text>
</comment>
<feature type="domain" description="HAMP" evidence="14">
    <location>
        <begin position="309"/>
        <end position="364"/>
    </location>
</feature>
<evidence type="ECO:0000256" key="6">
    <source>
        <dbReference type="ARBA" id="ARBA00022692"/>
    </source>
</evidence>
<evidence type="ECO:0000313" key="15">
    <source>
        <dbReference type="EMBL" id="TQV76374.1"/>
    </source>
</evidence>
<dbReference type="Pfam" id="PF00512">
    <property type="entry name" value="HisKA"/>
    <property type="match status" value="1"/>
</dbReference>
<protein>
    <recommendedName>
        <fullName evidence="3">histidine kinase</fullName>
        <ecNumber evidence="3">2.7.13.3</ecNumber>
    </recommendedName>
</protein>
<comment type="subcellular location">
    <subcellularLocation>
        <location evidence="2">Membrane</location>
    </subcellularLocation>
</comment>
<dbReference type="InterPro" id="IPR036097">
    <property type="entry name" value="HisK_dim/P_sf"/>
</dbReference>
<dbReference type="SMART" id="SM00304">
    <property type="entry name" value="HAMP"/>
    <property type="match status" value="1"/>
</dbReference>
<dbReference type="InterPro" id="IPR003594">
    <property type="entry name" value="HATPase_dom"/>
</dbReference>
<feature type="domain" description="Histidine kinase" evidence="13">
    <location>
        <begin position="372"/>
        <end position="594"/>
    </location>
</feature>
<keyword evidence="7" id="KW-0418">Kinase</keyword>
<dbReference type="SUPFAM" id="SSF55874">
    <property type="entry name" value="ATPase domain of HSP90 chaperone/DNA topoisomerase II/histidine kinase"/>
    <property type="match status" value="1"/>
</dbReference>
<dbReference type="Gene3D" id="6.10.340.10">
    <property type="match status" value="1"/>
</dbReference>
<dbReference type="PANTHER" id="PTHR45436:SF5">
    <property type="entry name" value="SENSOR HISTIDINE KINASE TRCS"/>
    <property type="match status" value="1"/>
</dbReference>
<sequence>MPPKPLVAPRRARETPARDTSKARETSKPKETSKLRNKDAGVKPAAPSTLTVAAEDAAAPVTKRRWRRSWRSPLTRRILALNSLVLLIPVFGLLHLTQYQSSLIRSELDSLRIQARAFSLSLANGAVVTTQVGDEQIVPEQARSLMRVLLAETGVRARLFTENKDILADSYVLSGPGGQVQMIELPPPEGGIPMGWLGRHLDRLANWLPGQDNLELYSEASVQNADDYSEVMRALQGESPGMVRHDRSAHLVLSVAVPVQRYRRILGALMLSTSGKNIEAAVRDRRIDILMVCGVALGMTILISLFLAGNIARPLVRLAEAADHVRTGKGRQHEIPDFTSRRDEIGELSGALRDMTEALWNRLDAIEGFAADVAHEIKNPLTSLRSAVETVARIEDPSQQKRLMAIILDDVQRLDRLISDISDASRLDAELSRAHTESVDVGRLLDALVEVHRATVPEDGPRFQVEVSDSLPLIVQGIEGRLGQVLRNLISNAVTFSPPGGLISLRAERQEEDIVLSVSDEGPGVPDGKLEAIFNRFYTERPKSEKFGTHSGLGLSISKQIIEAHGGEIFAQNRYNGSGEVAGTRFTIVLPAEDA</sequence>
<dbReference type="Proteomes" id="UP000315252">
    <property type="component" value="Unassembled WGS sequence"/>
</dbReference>
<feature type="transmembrane region" description="Helical" evidence="12">
    <location>
        <begin position="289"/>
        <end position="308"/>
    </location>
</feature>
<dbReference type="CDD" id="cd00082">
    <property type="entry name" value="HisKA"/>
    <property type="match status" value="1"/>
</dbReference>
<dbReference type="InterPro" id="IPR005467">
    <property type="entry name" value="His_kinase_dom"/>
</dbReference>
<gene>
    <name evidence="15" type="ORF">FKG95_21325</name>
</gene>
<name>A0A545TGK9_9PROT</name>
<dbReference type="PANTHER" id="PTHR45436">
    <property type="entry name" value="SENSOR HISTIDINE KINASE YKOH"/>
    <property type="match status" value="1"/>
</dbReference>
<accession>A0A545TGK9</accession>
<dbReference type="PROSITE" id="PS50885">
    <property type="entry name" value="HAMP"/>
    <property type="match status" value="1"/>
</dbReference>
<keyword evidence="6 12" id="KW-0812">Transmembrane</keyword>
<dbReference type="GO" id="GO:0016020">
    <property type="term" value="C:membrane"/>
    <property type="evidence" value="ECO:0007669"/>
    <property type="project" value="UniProtKB-SubCell"/>
</dbReference>
<dbReference type="InterPro" id="IPR003660">
    <property type="entry name" value="HAMP_dom"/>
</dbReference>
<feature type="compositionally biased region" description="Basic and acidic residues" evidence="11">
    <location>
        <begin position="11"/>
        <end position="41"/>
    </location>
</feature>
<evidence type="ECO:0000256" key="5">
    <source>
        <dbReference type="ARBA" id="ARBA00022679"/>
    </source>
</evidence>
<dbReference type="OrthoDB" id="9805942at2"/>
<keyword evidence="4" id="KW-0597">Phosphoprotein</keyword>
<keyword evidence="9" id="KW-0902">Two-component regulatory system</keyword>
<dbReference type="EMBL" id="VHSH01000008">
    <property type="protein sequence ID" value="TQV76374.1"/>
    <property type="molecule type" value="Genomic_DNA"/>
</dbReference>
<comment type="catalytic activity">
    <reaction evidence="1">
        <text>ATP + protein L-histidine = ADP + protein N-phospho-L-histidine.</text>
        <dbReference type="EC" id="2.7.13.3"/>
    </reaction>
</comment>
<dbReference type="InterPro" id="IPR004358">
    <property type="entry name" value="Sig_transdc_His_kin-like_C"/>
</dbReference>
<evidence type="ECO:0000256" key="3">
    <source>
        <dbReference type="ARBA" id="ARBA00012438"/>
    </source>
</evidence>
<dbReference type="PROSITE" id="PS50109">
    <property type="entry name" value="HIS_KIN"/>
    <property type="match status" value="1"/>
</dbReference>
<feature type="transmembrane region" description="Helical" evidence="12">
    <location>
        <begin position="74"/>
        <end position="96"/>
    </location>
</feature>
<keyword evidence="10 12" id="KW-0472">Membrane</keyword>
<organism evidence="15 16">
    <name type="scientific">Denitrobaculum tricleocarpae</name>
    <dbReference type="NCBI Taxonomy" id="2591009"/>
    <lineage>
        <taxon>Bacteria</taxon>
        <taxon>Pseudomonadati</taxon>
        <taxon>Pseudomonadota</taxon>
        <taxon>Alphaproteobacteria</taxon>
        <taxon>Rhodospirillales</taxon>
        <taxon>Rhodospirillaceae</taxon>
        <taxon>Denitrobaculum</taxon>
    </lineage>
</organism>
<dbReference type="GO" id="GO:0000155">
    <property type="term" value="F:phosphorelay sensor kinase activity"/>
    <property type="evidence" value="ECO:0007669"/>
    <property type="project" value="InterPro"/>
</dbReference>
<dbReference type="InterPro" id="IPR025908">
    <property type="entry name" value="Sensor_TM1"/>
</dbReference>
<evidence type="ECO:0000256" key="4">
    <source>
        <dbReference type="ARBA" id="ARBA00022553"/>
    </source>
</evidence>
<dbReference type="SUPFAM" id="SSF47384">
    <property type="entry name" value="Homodimeric domain of signal transducing histidine kinase"/>
    <property type="match status" value="1"/>
</dbReference>
<dbReference type="AlphaFoldDB" id="A0A545TGK9"/>
<dbReference type="Gene3D" id="3.30.565.10">
    <property type="entry name" value="Histidine kinase-like ATPase, C-terminal domain"/>
    <property type="match status" value="1"/>
</dbReference>
<dbReference type="InterPro" id="IPR036890">
    <property type="entry name" value="HATPase_C_sf"/>
</dbReference>
<dbReference type="SMART" id="SM00387">
    <property type="entry name" value="HATPase_c"/>
    <property type="match status" value="1"/>
</dbReference>
<evidence type="ECO:0000256" key="2">
    <source>
        <dbReference type="ARBA" id="ARBA00004370"/>
    </source>
</evidence>
<dbReference type="InterPro" id="IPR003661">
    <property type="entry name" value="HisK_dim/P_dom"/>
</dbReference>
<proteinExistence type="predicted"/>
<keyword evidence="16" id="KW-1185">Reference proteome</keyword>
<feature type="region of interest" description="Disordered" evidence="11">
    <location>
        <begin position="1"/>
        <end position="47"/>
    </location>
</feature>
<dbReference type="Gene3D" id="1.10.287.130">
    <property type="match status" value="1"/>
</dbReference>
<dbReference type="SMART" id="SM00388">
    <property type="entry name" value="HisKA"/>
    <property type="match status" value="1"/>
</dbReference>
<dbReference type="InterPro" id="IPR050428">
    <property type="entry name" value="TCS_sensor_his_kinase"/>
</dbReference>
<evidence type="ECO:0000259" key="14">
    <source>
        <dbReference type="PROSITE" id="PS50885"/>
    </source>
</evidence>
<evidence type="ECO:0000256" key="11">
    <source>
        <dbReference type="SAM" id="MobiDB-lite"/>
    </source>
</evidence>
<dbReference type="PRINTS" id="PR00344">
    <property type="entry name" value="BCTRLSENSOR"/>
</dbReference>
<evidence type="ECO:0000256" key="10">
    <source>
        <dbReference type="ARBA" id="ARBA00023136"/>
    </source>
</evidence>
<dbReference type="Pfam" id="PF13755">
    <property type="entry name" value="Sensor_TM1"/>
    <property type="match status" value="1"/>
</dbReference>
<dbReference type="Pfam" id="PF00672">
    <property type="entry name" value="HAMP"/>
    <property type="match status" value="1"/>
</dbReference>
<dbReference type="Pfam" id="PF02518">
    <property type="entry name" value="HATPase_c"/>
    <property type="match status" value="1"/>
</dbReference>
<reference evidence="15 16" key="1">
    <citation type="submission" date="2019-06" db="EMBL/GenBank/DDBJ databases">
        <title>Whole genome sequence for Rhodospirillaceae sp. R148.</title>
        <authorList>
            <person name="Wang G."/>
        </authorList>
    </citation>
    <scope>NUCLEOTIDE SEQUENCE [LARGE SCALE GENOMIC DNA]</scope>
    <source>
        <strain evidence="15 16">R148</strain>
    </source>
</reference>
<keyword evidence="8 12" id="KW-1133">Transmembrane helix</keyword>
<evidence type="ECO:0000256" key="1">
    <source>
        <dbReference type="ARBA" id="ARBA00000085"/>
    </source>
</evidence>
<dbReference type="Pfam" id="PF13756">
    <property type="entry name" value="Stimulus_sens_1"/>
    <property type="match status" value="1"/>
</dbReference>
<dbReference type="EC" id="2.7.13.3" evidence="3"/>
<evidence type="ECO:0000256" key="12">
    <source>
        <dbReference type="SAM" id="Phobius"/>
    </source>
</evidence>
<evidence type="ECO:0000259" key="13">
    <source>
        <dbReference type="PROSITE" id="PS50109"/>
    </source>
</evidence>
<evidence type="ECO:0000256" key="9">
    <source>
        <dbReference type="ARBA" id="ARBA00023012"/>
    </source>
</evidence>
<dbReference type="InterPro" id="IPR025919">
    <property type="entry name" value="Stimulus_sens_dom"/>
</dbReference>
<evidence type="ECO:0000256" key="7">
    <source>
        <dbReference type="ARBA" id="ARBA00022777"/>
    </source>
</evidence>
<evidence type="ECO:0000313" key="16">
    <source>
        <dbReference type="Proteomes" id="UP000315252"/>
    </source>
</evidence>